<accession>A0A1G9XJE1</accession>
<dbReference type="Gene3D" id="3.40.390.10">
    <property type="entry name" value="Collagenase (Catalytic Domain)"/>
    <property type="match status" value="1"/>
</dbReference>
<sequence>MINAPSFLQPFQITACADNASSPDAQPVSPVRTKRSVLDTTKLWPNGSTITIALYDANKEETQLIKDAINEWKPYVNLKFDFVSGEDGDIRIALNSIDTNYGSAVGTGAKKIPPHLPTMILPWDTHSTRFRFVALHEFGHALGALHAHQHPDSGIPWDKQKTYDDTLKRYGLTPDLVDKNILPLERSDKYSYQPYDGDSIMHYEVTDDWTSGGWGQSENWDISDGDKAQMQEAYPKPKPPVPAPLSKALLSARFDEPTQSLTE</sequence>
<dbReference type="RefSeq" id="WP_083356854.1">
    <property type="nucleotide sequence ID" value="NZ_JXDI01000001.1"/>
</dbReference>
<dbReference type="GO" id="GO:0008270">
    <property type="term" value="F:zinc ion binding"/>
    <property type="evidence" value="ECO:0007669"/>
    <property type="project" value="InterPro"/>
</dbReference>
<feature type="domain" description="Peptidase metallopeptidase" evidence="2">
    <location>
        <begin position="40"/>
        <end position="179"/>
    </location>
</feature>
<dbReference type="OrthoDB" id="3669864at2"/>
<dbReference type="GO" id="GO:0006508">
    <property type="term" value="P:proteolysis"/>
    <property type="evidence" value="ECO:0007669"/>
    <property type="project" value="InterPro"/>
</dbReference>
<name>A0A1G9XJE1_9PSED</name>
<evidence type="ECO:0000313" key="4">
    <source>
        <dbReference type="EMBL" id="SDM96641.1"/>
    </source>
</evidence>
<organism evidence="4 5">
    <name type="scientific">Pseudomonas antarctica</name>
    <dbReference type="NCBI Taxonomy" id="219572"/>
    <lineage>
        <taxon>Bacteria</taxon>
        <taxon>Pseudomonadati</taxon>
        <taxon>Pseudomonadota</taxon>
        <taxon>Gammaproteobacteria</taxon>
        <taxon>Pseudomonadales</taxon>
        <taxon>Pseudomonadaceae</taxon>
        <taxon>Pseudomonas</taxon>
    </lineage>
</organism>
<proteinExistence type="predicted"/>
<dbReference type="Pfam" id="PF01400">
    <property type="entry name" value="Astacin"/>
    <property type="match status" value="1"/>
</dbReference>
<dbReference type="EMBL" id="JXDI01000001">
    <property type="protein sequence ID" value="KAF2410011.1"/>
    <property type="molecule type" value="Genomic_DNA"/>
</dbReference>
<dbReference type="InterPro" id="IPR006026">
    <property type="entry name" value="Peptidase_Metallo"/>
</dbReference>
<gene>
    <name evidence="3" type="ORF">PSAN_24340</name>
    <name evidence="4" type="ORF">SAMN04490179_1830</name>
</gene>
<evidence type="ECO:0000259" key="2">
    <source>
        <dbReference type="SMART" id="SM00235"/>
    </source>
</evidence>
<dbReference type="InterPro" id="IPR001506">
    <property type="entry name" value="Peptidase_M12A"/>
</dbReference>
<dbReference type="Proteomes" id="UP000748067">
    <property type="component" value="Unassembled WGS sequence"/>
</dbReference>
<evidence type="ECO:0000313" key="6">
    <source>
        <dbReference type="Proteomes" id="UP000748067"/>
    </source>
</evidence>
<evidence type="ECO:0000313" key="5">
    <source>
        <dbReference type="Proteomes" id="UP000182470"/>
    </source>
</evidence>
<evidence type="ECO:0000313" key="3">
    <source>
        <dbReference type="EMBL" id="KAF2410011.1"/>
    </source>
</evidence>
<protein>
    <submittedName>
        <fullName evidence="4">Astacin (Peptidase family M12A)</fullName>
    </submittedName>
</protein>
<feature type="region of interest" description="Disordered" evidence="1">
    <location>
        <begin position="214"/>
        <end position="263"/>
    </location>
</feature>
<dbReference type="InterPro" id="IPR024079">
    <property type="entry name" value="MetalloPept_cat_dom_sf"/>
</dbReference>
<reference evidence="4 5" key="2">
    <citation type="submission" date="2016-10" db="EMBL/GenBank/DDBJ databases">
        <authorList>
            <person name="de Groot N.N."/>
        </authorList>
    </citation>
    <scope>NUCLEOTIDE SEQUENCE [LARGE SCALE GENOMIC DNA]</scope>
    <source>
        <strain evidence="4 5">BS2772</strain>
    </source>
</reference>
<dbReference type="EMBL" id="LT629704">
    <property type="protein sequence ID" value="SDM96641.1"/>
    <property type="molecule type" value="Genomic_DNA"/>
</dbReference>
<dbReference type="GO" id="GO:0004222">
    <property type="term" value="F:metalloendopeptidase activity"/>
    <property type="evidence" value="ECO:0007669"/>
    <property type="project" value="InterPro"/>
</dbReference>
<keyword evidence="6" id="KW-1185">Reference proteome</keyword>
<dbReference type="Proteomes" id="UP000182470">
    <property type="component" value="Chromosome I"/>
</dbReference>
<evidence type="ECO:0000256" key="1">
    <source>
        <dbReference type="SAM" id="MobiDB-lite"/>
    </source>
</evidence>
<dbReference type="SUPFAM" id="SSF55486">
    <property type="entry name" value="Metalloproteases ('zincins'), catalytic domain"/>
    <property type="match status" value="1"/>
</dbReference>
<dbReference type="AlphaFoldDB" id="A0A1G9XJE1"/>
<dbReference type="SMART" id="SM00235">
    <property type="entry name" value="ZnMc"/>
    <property type="match status" value="1"/>
</dbReference>
<reference evidence="3 6" key="1">
    <citation type="submission" date="2015-01" db="EMBL/GenBank/DDBJ databases">
        <title>Genome Sequence of Pseudomonas antarctica CMS 35.</title>
        <authorList>
            <person name="Voget S."/>
            <person name="Chow J."/>
            <person name="Daniel R."/>
            <person name="Streit W."/>
        </authorList>
    </citation>
    <scope>NUCLEOTIDE SEQUENCE [LARGE SCALE GENOMIC DNA]</scope>
    <source>
        <strain evidence="3 6">CMS 35</strain>
    </source>
</reference>